<feature type="compositionally biased region" description="Polar residues" evidence="8">
    <location>
        <begin position="1"/>
        <end position="19"/>
    </location>
</feature>
<evidence type="ECO:0000259" key="9">
    <source>
        <dbReference type="SMART" id="SM01312"/>
    </source>
</evidence>
<comment type="similarity">
    <text evidence="4">Belongs to the RTC4 family.</text>
</comment>
<dbReference type="SMART" id="SM01312">
    <property type="entry name" value="RTC4"/>
    <property type="match status" value="1"/>
</dbReference>
<feature type="compositionally biased region" description="Low complexity" evidence="8">
    <location>
        <begin position="223"/>
        <end position="234"/>
    </location>
</feature>
<dbReference type="EMBL" id="MSFM01000006">
    <property type="protein sequence ID" value="PKY04303.1"/>
    <property type="molecule type" value="Genomic_DNA"/>
</dbReference>
<feature type="compositionally biased region" description="Low complexity" evidence="8">
    <location>
        <begin position="157"/>
        <end position="171"/>
    </location>
</feature>
<keyword evidence="6" id="KW-0963">Cytoplasm</keyword>
<dbReference type="Pfam" id="PF14474">
    <property type="entry name" value="RTC4"/>
    <property type="match status" value="1"/>
</dbReference>
<dbReference type="GeneID" id="36548742"/>
<feature type="domain" description="Restriction of telomere capping protein 4 C-terminal" evidence="9">
    <location>
        <begin position="361"/>
        <end position="483"/>
    </location>
</feature>
<evidence type="ECO:0000256" key="7">
    <source>
        <dbReference type="ARBA" id="ARBA00023242"/>
    </source>
</evidence>
<dbReference type="OrthoDB" id="128308at2759"/>
<feature type="compositionally biased region" description="Acidic residues" evidence="8">
    <location>
        <begin position="41"/>
        <end position="55"/>
    </location>
</feature>
<feature type="compositionally biased region" description="Polar residues" evidence="8">
    <location>
        <begin position="177"/>
        <end position="188"/>
    </location>
</feature>
<dbReference type="RefSeq" id="XP_024692897.1">
    <property type="nucleotide sequence ID" value="XM_024841218.1"/>
</dbReference>
<dbReference type="InterPro" id="IPR039024">
    <property type="entry name" value="RTC4"/>
</dbReference>
<protein>
    <recommendedName>
        <fullName evidence="5">Restriction of telomere capping protein 4</fullName>
    </recommendedName>
</protein>
<organism evidence="10 11">
    <name type="scientific">Aspergillus campestris (strain IBT 28561)</name>
    <dbReference type="NCBI Taxonomy" id="1392248"/>
    <lineage>
        <taxon>Eukaryota</taxon>
        <taxon>Fungi</taxon>
        <taxon>Dikarya</taxon>
        <taxon>Ascomycota</taxon>
        <taxon>Pezizomycotina</taxon>
        <taxon>Eurotiomycetes</taxon>
        <taxon>Eurotiomycetidae</taxon>
        <taxon>Eurotiales</taxon>
        <taxon>Aspergillaceae</taxon>
        <taxon>Aspergillus</taxon>
        <taxon>Aspergillus subgen. Circumdati</taxon>
    </lineage>
</organism>
<evidence type="ECO:0000256" key="2">
    <source>
        <dbReference type="ARBA" id="ARBA00004123"/>
    </source>
</evidence>
<evidence type="ECO:0000256" key="4">
    <source>
        <dbReference type="ARBA" id="ARBA00009461"/>
    </source>
</evidence>
<keyword evidence="7" id="KW-0539">Nucleus</keyword>
<reference evidence="10" key="1">
    <citation type="submission" date="2016-12" db="EMBL/GenBank/DDBJ databases">
        <title>The genomes of Aspergillus section Nigri reveals drivers in fungal speciation.</title>
        <authorList>
            <consortium name="DOE Joint Genome Institute"/>
            <person name="Vesth T.C."/>
            <person name="Nybo J."/>
            <person name="Theobald S."/>
            <person name="Brandl J."/>
            <person name="Frisvad J.C."/>
            <person name="Nielsen K.F."/>
            <person name="Lyhne E.K."/>
            <person name="Kogle M.E."/>
            <person name="Kuo A."/>
            <person name="Riley R."/>
            <person name="Clum A."/>
            <person name="Nolan M."/>
            <person name="Lipzen A."/>
            <person name="Salamov A."/>
            <person name="Henrissat B."/>
            <person name="Wiebenga A."/>
            <person name="De vries R.P."/>
            <person name="Grigoriev I.V."/>
            <person name="Mortensen U.H."/>
            <person name="Andersen M.R."/>
            <person name="Baker S.E."/>
        </authorList>
    </citation>
    <scope>NUCLEOTIDE SEQUENCE</scope>
    <source>
        <strain evidence="10">IBT 28561</strain>
    </source>
</reference>
<evidence type="ECO:0000313" key="10">
    <source>
        <dbReference type="EMBL" id="PKY04303.1"/>
    </source>
</evidence>
<accession>A0A2I1D356</accession>
<gene>
    <name evidence="10" type="ORF">P168DRAFT_327274</name>
</gene>
<dbReference type="VEuPathDB" id="FungiDB:P168DRAFT_327274"/>
<evidence type="ECO:0000256" key="5">
    <source>
        <dbReference type="ARBA" id="ARBA00015162"/>
    </source>
</evidence>
<evidence type="ECO:0000256" key="6">
    <source>
        <dbReference type="ARBA" id="ARBA00022490"/>
    </source>
</evidence>
<dbReference type="GO" id="GO:0005634">
    <property type="term" value="C:nucleus"/>
    <property type="evidence" value="ECO:0007669"/>
    <property type="project" value="UniProtKB-SubCell"/>
</dbReference>
<dbReference type="PANTHER" id="PTHR41391:SF1">
    <property type="entry name" value="RESTRICTION OF TELOMERE CAPPING PROTEIN 4"/>
    <property type="match status" value="1"/>
</dbReference>
<comment type="function">
    <text evidence="1">May be involved in a process influencing telomere capping.</text>
</comment>
<proteinExistence type="inferred from homology"/>
<dbReference type="GO" id="GO:0005737">
    <property type="term" value="C:cytoplasm"/>
    <property type="evidence" value="ECO:0007669"/>
    <property type="project" value="UniProtKB-SubCell"/>
</dbReference>
<dbReference type="InterPro" id="IPR028094">
    <property type="entry name" value="RTC4_C"/>
</dbReference>
<feature type="compositionally biased region" description="Low complexity" evidence="8">
    <location>
        <begin position="248"/>
        <end position="258"/>
    </location>
</feature>
<name>A0A2I1D356_ASPC2</name>
<evidence type="ECO:0000313" key="11">
    <source>
        <dbReference type="Proteomes" id="UP000234254"/>
    </source>
</evidence>
<feature type="region of interest" description="Disordered" evidence="8">
    <location>
        <begin position="1"/>
        <end position="258"/>
    </location>
</feature>
<sequence>MTRTTRQGLDSSHSRTYLTARNYPGPHLLSTFKSAKREEPATDEEPQSSTDEEIASDVSAGVESDSGRERQRQRRQPSGPTLEEKLAATRSSRRGTTESKSKSNSPGSSRKRSSKQMAYDAPDENNEEMIFSQHSQKKRKSVGYGSNRNRRSDWGQRASSFASRRSESPASGVGEGSKSTGNGATRTAGSEKKGPAFKVPRDIPSSPPKRVEFKNPPNFPVDSTSSSSFATSSAREPPVFDGDDDDSPLSTPLSSASSDFLNELSQWGDMEAEMTAPEPPPTKTLQPEESLCPMCKQPVDPGLLLTFLEQPRQRIRDQKRFCESHQSDSAEKEWTEKRYPTIDWANFDERLEGHFADLERLLAPDSTSYYRNLLDSELKSGQAKNFRLTLDGNGLENMSCGYYGTRGAAKMLQAVTTRFSRKLRRLAADDHIVKKAGVVPYAQAVLVPELAMRLVMEDMGVDDDAARVIIRESIEIGEKVNFELNDTVPIPEEEQGGMEVE</sequence>
<evidence type="ECO:0000256" key="8">
    <source>
        <dbReference type="SAM" id="MobiDB-lite"/>
    </source>
</evidence>
<comment type="subcellular location">
    <subcellularLocation>
        <location evidence="3">Cytoplasm</location>
    </subcellularLocation>
    <subcellularLocation>
        <location evidence="2">Nucleus</location>
    </subcellularLocation>
</comment>
<dbReference type="AlphaFoldDB" id="A0A2I1D356"/>
<evidence type="ECO:0000256" key="1">
    <source>
        <dbReference type="ARBA" id="ARBA00002738"/>
    </source>
</evidence>
<dbReference type="PANTHER" id="PTHR41391">
    <property type="entry name" value="RESTRICTION OF TELOMERE CAPPING PROTEIN 4"/>
    <property type="match status" value="1"/>
</dbReference>
<comment type="caution">
    <text evidence="10">The sequence shown here is derived from an EMBL/GenBank/DDBJ whole genome shotgun (WGS) entry which is preliminary data.</text>
</comment>
<evidence type="ECO:0000256" key="3">
    <source>
        <dbReference type="ARBA" id="ARBA00004496"/>
    </source>
</evidence>
<dbReference type="Proteomes" id="UP000234254">
    <property type="component" value="Unassembled WGS sequence"/>
</dbReference>
<keyword evidence="11" id="KW-1185">Reference proteome</keyword>